<evidence type="ECO:0000313" key="2">
    <source>
        <dbReference type="Proteomes" id="UP001590951"/>
    </source>
</evidence>
<accession>A0ABR4AZA7</accession>
<dbReference type="Proteomes" id="UP001590951">
    <property type="component" value="Unassembled WGS sequence"/>
</dbReference>
<evidence type="ECO:0000313" key="1">
    <source>
        <dbReference type="EMBL" id="KAL2050282.1"/>
    </source>
</evidence>
<proteinExistence type="predicted"/>
<gene>
    <name evidence="1" type="ORF">ABVK25_009390</name>
</gene>
<name>A0ABR4AZA7_9LECA</name>
<sequence length="102" mass="11671">MINMTDCSQCVLSKASLLSGGAHLRCFLHDAEKEDWDQNASNIKMSDLMFSFGFKGDLYFYSPRHRITSTYWEKAKNTLSHITDINRPLCVVIGPSLDWFFG</sequence>
<protein>
    <submittedName>
        <fullName evidence="1">Uncharacterized protein</fullName>
    </submittedName>
</protein>
<reference evidence="1 2" key="1">
    <citation type="submission" date="2024-09" db="EMBL/GenBank/DDBJ databases">
        <title>Rethinking Asexuality: The Enigmatic Case of Functional Sexual Genes in Lepraria (Stereocaulaceae).</title>
        <authorList>
            <person name="Doellman M."/>
            <person name="Sun Y."/>
            <person name="Barcenas-Pena A."/>
            <person name="Lumbsch H.T."/>
            <person name="Grewe F."/>
        </authorList>
    </citation>
    <scope>NUCLEOTIDE SEQUENCE [LARGE SCALE GENOMIC DNA]</scope>
    <source>
        <strain evidence="1 2">Grewe 0041</strain>
    </source>
</reference>
<comment type="caution">
    <text evidence="1">The sequence shown here is derived from an EMBL/GenBank/DDBJ whole genome shotgun (WGS) entry which is preliminary data.</text>
</comment>
<dbReference type="EMBL" id="JBHFEH010000049">
    <property type="protein sequence ID" value="KAL2050282.1"/>
    <property type="molecule type" value="Genomic_DNA"/>
</dbReference>
<keyword evidence="2" id="KW-1185">Reference proteome</keyword>
<organism evidence="1 2">
    <name type="scientific">Lepraria finkii</name>
    <dbReference type="NCBI Taxonomy" id="1340010"/>
    <lineage>
        <taxon>Eukaryota</taxon>
        <taxon>Fungi</taxon>
        <taxon>Dikarya</taxon>
        <taxon>Ascomycota</taxon>
        <taxon>Pezizomycotina</taxon>
        <taxon>Lecanoromycetes</taxon>
        <taxon>OSLEUM clade</taxon>
        <taxon>Lecanoromycetidae</taxon>
        <taxon>Lecanorales</taxon>
        <taxon>Lecanorineae</taxon>
        <taxon>Stereocaulaceae</taxon>
        <taxon>Lepraria</taxon>
    </lineage>
</organism>